<reference evidence="3" key="1">
    <citation type="journal article" date="2014" name="Front. Microbiol.">
        <title>High frequency of phylogenetically diverse reductive dehalogenase-homologous genes in deep subseafloor sedimentary metagenomes.</title>
        <authorList>
            <person name="Kawai M."/>
            <person name="Futagami T."/>
            <person name="Toyoda A."/>
            <person name="Takaki Y."/>
            <person name="Nishi S."/>
            <person name="Hori S."/>
            <person name="Arai W."/>
            <person name="Tsubouchi T."/>
            <person name="Morono Y."/>
            <person name="Uchiyama I."/>
            <person name="Ito T."/>
            <person name="Fujiyama A."/>
            <person name="Inagaki F."/>
            <person name="Takami H."/>
        </authorList>
    </citation>
    <scope>NUCLEOTIDE SEQUENCE</scope>
    <source>
        <strain evidence="3">Expedition CK06-06</strain>
    </source>
</reference>
<dbReference type="PRINTS" id="PR01713">
    <property type="entry name" value="NUCEPIMERASE"/>
</dbReference>
<evidence type="ECO:0000313" key="3">
    <source>
        <dbReference type="EMBL" id="GAI50705.1"/>
    </source>
</evidence>
<dbReference type="SUPFAM" id="SSF51735">
    <property type="entry name" value="NAD(P)-binding Rossmann-fold domains"/>
    <property type="match status" value="1"/>
</dbReference>
<comment type="caution">
    <text evidence="3">The sequence shown here is derived from an EMBL/GenBank/DDBJ whole genome shotgun (WGS) entry which is preliminary data.</text>
</comment>
<dbReference type="Pfam" id="PF16363">
    <property type="entry name" value="GDP_Man_Dehyd"/>
    <property type="match status" value="1"/>
</dbReference>
<proteinExistence type="predicted"/>
<dbReference type="InterPro" id="IPR016040">
    <property type="entry name" value="NAD(P)-bd_dom"/>
</dbReference>
<accession>X1QI52</accession>
<dbReference type="InterPro" id="IPR036291">
    <property type="entry name" value="NAD(P)-bd_dom_sf"/>
</dbReference>
<evidence type="ECO:0000259" key="2">
    <source>
        <dbReference type="Pfam" id="PF16363"/>
    </source>
</evidence>
<dbReference type="EMBL" id="BARV01034798">
    <property type="protein sequence ID" value="GAI50705.1"/>
    <property type="molecule type" value="Genomic_DNA"/>
</dbReference>
<feature type="non-terminal residue" evidence="3">
    <location>
        <position position="1"/>
    </location>
</feature>
<feature type="domain" description="NAD(P)-binding" evidence="2">
    <location>
        <begin position="3"/>
        <end position="220"/>
    </location>
</feature>
<organism evidence="3">
    <name type="scientific">marine sediment metagenome</name>
    <dbReference type="NCBI Taxonomy" id="412755"/>
    <lineage>
        <taxon>unclassified sequences</taxon>
        <taxon>metagenomes</taxon>
        <taxon>ecological metagenomes</taxon>
    </lineage>
</organism>
<dbReference type="AlphaFoldDB" id="X1QI52"/>
<dbReference type="Gene3D" id="3.40.50.720">
    <property type="entry name" value="NAD(P)-binding Rossmann-like Domain"/>
    <property type="match status" value="1"/>
</dbReference>
<name>X1QI52_9ZZZZ</name>
<evidence type="ECO:0000256" key="1">
    <source>
        <dbReference type="ARBA" id="ARBA00023027"/>
    </source>
</evidence>
<sequence length="231" mass="26576">AGVRYSFENPFLYEKSNVRGTLNLLELARQFKIKSFIFASSSSVYGGNKKLPFSETDPIDNPISLYGATKIAAETLIKTYHQVYKIPCTILRYFSVCGPWGRPDMALFKFTDAIIKDQPIDVYNFGKMKRNFTYIDDIIDGTTSAIEKNYPFEIFNLANSKTVELSYFIELIEKNLGKQAKKRFLPIQLGDIPDNRADISKAKKMLGFEPKVKIEEGIKTFINWYKEYYKA</sequence>
<gene>
    <name evidence="3" type="ORF">S06H3_54418</name>
</gene>
<protein>
    <recommendedName>
        <fullName evidence="2">NAD(P)-binding domain-containing protein</fullName>
    </recommendedName>
</protein>
<keyword evidence="1" id="KW-0520">NAD</keyword>
<dbReference type="PANTHER" id="PTHR43574">
    <property type="entry name" value="EPIMERASE-RELATED"/>
    <property type="match status" value="1"/>
</dbReference>